<protein>
    <recommendedName>
        <fullName evidence="10">CRISPR-associated endonuclease Cas1</fullName>
        <ecNumber evidence="10">3.1.-.-</ecNumber>
    </recommendedName>
</protein>
<gene>
    <name evidence="10" type="primary">cas1</name>
    <name evidence="11" type="ORF">FHS74_003473</name>
</gene>
<dbReference type="NCBIfam" id="TIGR00287">
    <property type="entry name" value="cas1"/>
    <property type="match status" value="1"/>
</dbReference>
<comment type="function">
    <text evidence="10">CRISPR (clustered regularly interspaced short palindromic repeat), is an adaptive immune system that provides protection against mobile genetic elements (viruses, transposable elements and conjugative plasmids). CRISPR clusters contain spacers, sequences complementary to antecedent mobile elements, and target invading nucleic acids. CRISPR clusters are transcribed and processed into CRISPR RNA (crRNA). Acts as a dsDNA endonuclease. Involved in the integration of spacer DNA into the CRISPR cassette.</text>
</comment>
<comment type="caution">
    <text evidence="11">The sequence shown here is derived from an EMBL/GenBank/DDBJ whole genome shotgun (WGS) entry which is preliminary data.</text>
</comment>
<evidence type="ECO:0000256" key="2">
    <source>
        <dbReference type="ARBA" id="ARBA00022723"/>
    </source>
</evidence>
<keyword evidence="8 10" id="KW-0464">Manganese</keyword>
<feature type="binding site" evidence="10">
    <location>
        <position position="221"/>
    </location>
    <ligand>
        <name>Mn(2+)</name>
        <dbReference type="ChEBI" id="CHEBI:29035"/>
    </ligand>
</feature>
<dbReference type="GO" id="GO:0046872">
    <property type="term" value="F:metal ion binding"/>
    <property type="evidence" value="ECO:0007669"/>
    <property type="project" value="UniProtKB-UniRule"/>
</dbReference>
<dbReference type="GO" id="GO:0003677">
    <property type="term" value="F:DNA binding"/>
    <property type="evidence" value="ECO:0007669"/>
    <property type="project" value="UniProtKB-KW"/>
</dbReference>
<keyword evidence="6 10" id="KW-0051">Antiviral defense</keyword>
<proteinExistence type="inferred from homology"/>
<feature type="binding site" evidence="10">
    <location>
        <position position="150"/>
    </location>
    <ligand>
        <name>Mn(2+)</name>
        <dbReference type="ChEBI" id="CHEBI:29035"/>
    </ligand>
</feature>
<evidence type="ECO:0000256" key="6">
    <source>
        <dbReference type="ARBA" id="ARBA00023118"/>
    </source>
</evidence>
<comment type="subunit">
    <text evidence="9 10">Homodimer, forms a heterotetramer with a Cas2 homodimer.</text>
</comment>
<dbReference type="Gene3D" id="1.20.120.920">
    <property type="entry name" value="CRISPR-associated endonuclease Cas1, C-terminal domain"/>
    <property type="match status" value="1"/>
</dbReference>
<dbReference type="RefSeq" id="WP_184802758.1">
    <property type="nucleotide sequence ID" value="NZ_JACIIZ010000009.1"/>
</dbReference>
<dbReference type="GO" id="GO:0051607">
    <property type="term" value="P:defense response to virus"/>
    <property type="evidence" value="ECO:0007669"/>
    <property type="project" value="UniProtKB-UniRule"/>
</dbReference>
<dbReference type="GO" id="GO:0004520">
    <property type="term" value="F:DNA endonuclease activity"/>
    <property type="evidence" value="ECO:0007669"/>
    <property type="project" value="InterPro"/>
</dbReference>
<dbReference type="InterPro" id="IPR042206">
    <property type="entry name" value="CRISPR-assoc_Cas1_C"/>
</dbReference>
<dbReference type="NCBIfam" id="TIGR03639">
    <property type="entry name" value="cas1_NMENI"/>
    <property type="match status" value="1"/>
</dbReference>
<sequence length="300" mass="32094">MAWRGVHISRAARLSLADGQMVVAQEDGTVRLPLEDIAWVVLDTPQATLSAALLSACMEAGVVVIATDDRHMPNGLCLSFHGHFRQAAVAERQVGLSQPLKKRLWQALAQRKILNQAAVLAATGRSNGVASDPVAAMAALVRSGDPDNVEARAARAYWGRLFTDFRREDDEDRRNKLLNYGYAVARAAIARALVAAGLIPAFGLHHASIGNAFNLADDLIEPFRPLVDRLVFNHQGDRAGDAAPLGVDDRRAMTGVLLETAGVGGDSLTLLAATDRAVWSLLRAMESGSAALLELPEVIV</sequence>
<keyword evidence="5 10" id="KW-0460">Magnesium</keyword>
<keyword evidence="7 10" id="KW-0238">DNA-binding</keyword>
<accession>A0A7X0AZI3</accession>
<dbReference type="Proteomes" id="UP000539175">
    <property type="component" value="Unassembled WGS sequence"/>
</dbReference>
<dbReference type="PANTHER" id="PTHR34353">
    <property type="entry name" value="CRISPR-ASSOCIATED ENDONUCLEASE CAS1 1"/>
    <property type="match status" value="1"/>
</dbReference>
<evidence type="ECO:0000256" key="1">
    <source>
        <dbReference type="ARBA" id="ARBA00022722"/>
    </source>
</evidence>
<dbReference type="HAMAP" id="MF_01470">
    <property type="entry name" value="Cas1"/>
    <property type="match status" value="1"/>
</dbReference>
<reference evidence="11 12" key="1">
    <citation type="submission" date="2020-08" db="EMBL/GenBank/DDBJ databases">
        <title>Genomic Encyclopedia of Type Strains, Phase IV (KMG-IV): sequencing the most valuable type-strain genomes for metagenomic binning, comparative biology and taxonomic classification.</title>
        <authorList>
            <person name="Goeker M."/>
        </authorList>
    </citation>
    <scope>NUCLEOTIDE SEQUENCE [LARGE SCALE GENOMIC DNA]</scope>
    <source>
        <strain evidence="11 12">DSM 22198</strain>
    </source>
</reference>
<dbReference type="EC" id="3.1.-.-" evidence="10"/>
<name>A0A7X0AZI3_9PROT</name>
<comment type="similarity">
    <text evidence="10">Belongs to the CRISPR-associated endonuclease Cas1 family.</text>
</comment>
<dbReference type="GO" id="GO:0016787">
    <property type="term" value="F:hydrolase activity"/>
    <property type="evidence" value="ECO:0007669"/>
    <property type="project" value="UniProtKB-KW"/>
</dbReference>
<evidence type="ECO:0000256" key="3">
    <source>
        <dbReference type="ARBA" id="ARBA00022759"/>
    </source>
</evidence>
<dbReference type="InterPro" id="IPR050646">
    <property type="entry name" value="Cas1"/>
</dbReference>
<keyword evidence="3 10" id="KW-0255">Endonuclease</keyword>
<evidence type="ECO:0000313" key="11">
    <source>
        <dbReference type="EMBL" id="MBB6252905.1"/>
    </source>
</evidence>
<dbReference type="InterPro" id="IPR002729">
    <property type="entry name" value="CRISPR-assoc_Cas1"/>
</dbReference>
<evidence type="ECO:0000256" key="8">
    <source>
        <dbReference type="ARBA" id="ARBA00023211"/>
    </source>
</evidence>
<evidence type="ECO:0000313" key="12">
    <source>
        <dbReference type="Proteomes" id="UP000539175"/>
    </source>
</evidence>
<dbReference type="AlphaFoldDB" id="A0A7X0AZI3"/>
<evidence type="ECO:0000256" key="7">
    <source>
        <dbReference type="ARBA" id="ARBA00023125"/>
    </source>
</evidence>
<feature type="binding site" evidence="10">
    <location>
        <position position="206"/>
    </location>
    <ligand>
        <name>Mn(2+)</name>
        <dbReference type="ChEBI" id="CHEBI:29035"/>
    </ligand>
</feature>
<evidence type="ECO:0000256" key="4">
    <source>
        <dbReference type="ARBA" id="ARBA00022801"/>
    </source>
</evidence>
<evidence type="ECO:0000256" key="10">
    <source>
        <dbReference type="HAMAP-Rule" id="MF_01470"/>
    </source>
</evidence>
<dbReference type="GO" id="GO:0043571">
    <property type="term" value="P:maintenance of CRISPR repeat elements"/>
    <property type="evidence" value="ECO:0007669"/>
    <property type="project" value="UniProtKB-UniRule"/>
</dbReference>
<evidence type="ECO:0000256" key="5">
    <source>
        <dbReference type="ARBA" id="ARBA00022842"/>
    </source>
</evidence>
<evidence type="ECO:0000256" key="9">
    <source>
        <dbReference type="ARBA" id="ARBA00038592"/>
    </source>
</evidence>
<comment type="cofactor">
    <cofactor evidence="10">
        <name>Mg(2+)</name>
        <dbReference type="ChEBI" id="CHEBI:18420"/>
    </cofactor>
    <cofactor evidence="10">
        <name>Mn(2+)</name>
        <dbReference type="ChEBI" id="CHEBI:29035"/>
    </cofactor>
</comment>
<dbReference type="PANTHER" id="PTHR34353:SF2">
    <property type="entry name" value="CRISPR-ASSOCIATED ENDONUCLEASE CAS1 1"/>
    <property type="match status" value="1"/>
</dbReference>
<dbReference type="EMBL" id="JACIIZ010000009">
    <property type="protein sequence ID" value="MBB6252905.1"/>
    <property type="molecule type" value="Genomic_DNA"/>
</dbReference>
<keyword evidence="12" id="KW-1185">Reference proteome</keyword>
<organism evidence="11 12">
    <name type="scientific">Nitrospirillum iridis</name>
    <dbReference type="NCBI Taxonomy" id="765888"/>
    <lineage>
        <taxon>Bacteria</taxon>
        <taxon>Pseudomonadati</taxon>
        <taxon>Pseudomonadota</taxon>
        <taxon>Alphaproteobacteria</taxon>
        <taxon>Rhodospirillales</taxon>
        <taxon>Azospirillaceae</taxon>
        <taxon>Nitrospirillum</taxon>
    </lineage>
</organism>
<keyword evidence="2 10" id="KW-0479">Metal-binding</keyword>
<keyword evidence="1 10" id="KW-0540">Nuclease</keyword>
<dbReference type="Pfam" id="PF01867">
    <property type="entry name" value="Cas_Cas1"/>
    <property type="match status" value="1"/>
</dbReference>
<dbReference type="InterPro" id="IPR019855">
    <property type="entry name" value="CRISPR-assoc_Cas1_NMENI"/>
</dbReference>
<keyword evidence="4 10" id="KW-0378">Hydrolase</keyword>